<dbReference type="InterPro" id="IPR001348">
    <property type="entry name" value="ATP_PRibTrfase_HisG"/>
</dbReference>
<keyword evidence="19" id="KW-1185">Reference proteome</keyword>
<evidence type="ECO:0000259" key="17">
    <source>
        <dbReference type="Pfam" id="PF01634"/>
    </source>
</evidence>
<dbReference type="GO" id="GO:0005737">
    <property type="term" value="C:cytoplasm"/>
    <property type="evidence" value="ECO:0007669"/>
    <property type="project" value="UniProtKB-SubCell"/>
</dbReference>
<comment type="subunit">
    <text evidence="5 16">Heteromultimer composed of HisG and HisZ subunits.</text>
</comment>
<dbReference type="InterPro" id="IPR018198">
    <property type="entry name" value="ATP_PRibTrfase_CS"/>
</dbReference>
<dbReference type="GO" id="GO:0000105">
    <property type="term" value="P:L-histidine biosynthetic process"/>
    <property type="evidence" value="ECO:0007669"/>
    <property type="project" value="UniProtKB-UniRule"/>
</dbReference>
<keyword evidence="11 16" id="KW-0808">Transferase</keyword>
<dbReference type="AlphaFoldDB" id="A0A6N7EVW1"/>
<evidence type="ECO:0000256" key="15">
    <source>
        <dbReference type="ARBA" id="ARBA00024861"/>
    </source>
</evidence>
<evidence type="ECO:0000256" key="12">
    <source>
        <dbReference type="ARBA" id="ARBA00022741"/>
    </source>
</evidence>
<evidence type="ECO:0000256" key="7">
    <source>
        <dbReference type="ARBA" id="ARBA00020998"/>
    </source>
</evidence>
<dbReference type="NCBIfam" id="TIGR00070">
    <property type="entry name" value="hisG"/>
    <property type="match status" value="1"/>
</dbReference>
<dbReference type="InParanoid" id="A0A6N7EVW1"/>
<dbReference type="PANTHER" id="PTHR21403">
    <property type="entry name" value="ATP PHOSPHORIBOSYLTRANSFERASE ATP-PRTASE"/>
    <property type="match status" value="1"/>
</dbReference>
<dbReference type="RefSeq" id="WP_152810744.1">
    <property type="nucleotide sequence ID" value="NZ_WHNW01000010.1"/>
</dbReference>
<dbReference type="EMBL" id="WHNW01000010">
    <property type="protein sequence ID" value="MPV86691.1"/>
    <property type="molecule type" value="Genomic_DNA"/>
</dbReference>
<gene>
    <name evidence="16" type="primary">hisG</name>
    <name evidence="18" type="ORF">GCU85_08135</name>
</gene>
<keyword evidence="8 16" id="KW-0963">Cytoplasm</keyword>
<dbReference type="EC" id="2.4.2.17" evidence="6 16"/>
<accession>A0A6N7EVW1</accession>
<evidence type="ECO:0000256" key="13">
    <source>
        <dbReference type="ARBA" id="ARBA00022840"/>
    </source>
</evidence>
<keyword evidence="10 16" id="KW-0328">Glycosyltransferase</keyword>
<dbReference type="Gene3D" id="3.40.190.10">
    <property type="entry name" value="Periplasmic binding protein-like II"/>
    <property type="match status" value="2"/>
</dbReference>
<evidence type="ECO:0000256" key="3">
    <source>
        <dbReference type="ARBA" id="ARBA00004667"/>
    </source>
</evidence>
<dbReference type="CDD" id="cd13595">
    <property type="entry name" value="PBP2_HisGs"/>
    <property type="match status" value="1"/>
</dbReference>
<evidence type="ECO:0000256" key="4">
    <source>
        <dbReference type="ARBA" id="ARBA00009489"/>
    </source>
</evidence>
<evidence type="ECO:0000256" key="14">
    <source>
        <dbReference type="ARBA" id="ARBA00023102"/>
    </source>
</evidence>
<dbReference type="FunFam" id="3.40.190.10:FF:000011">
    <property type="entry name" value="ATP phosphoribosyltransferase"/>
    <property type="match status" value="1"/>
</dbReference>
<dbReference type="HAMAP" id="MF_01018">
    <property type="entry name" value="HisG_Short"/>
    <property type="match status" value="1"/>
</dbReference>
<keyword evidence="14 16" id="KW-0368">Histidine biosynthesis</keyword>
<reference evidence="18 19" key="1">
    <citation type="submission" date="2019-10" db="EMBL/GenBank/DDBJ databases">
        <title>Cardiobacteriales fam. a chemoheterotrophic member of the order Cardiobacteriales, and proposal of Cardiobacteriales fam. nov.</title>
        <authorList>
            <person name="Wang C."/>
        </authorList>
    </citation>
    <scope>NUCLEOTIDE SEQUENCE [LARGE SCALE GENOMIC DNA]</scope>
    <source>
        <strain evidence="18 19">ML27</strain>
    </source>
</reference>
<feature type="domain" description="ATP phosphoribosyltransferase catalytic" evidence="17">
    <location>
        <begin position="63"/>
        <end position="215"/>
    </location>
</feature>
<evidence type="ECO:0000256" key="9">
    <source>
        <dbReference type="ARBA" id="ARBA00022605"/>
    </source>
</evidence>
<evidence type="ECO:0000256" key="16">
    <source>
        <dbReference type="HAMAP-Rule" id="MF_01018"/>
    </source>
</evidence>
<comment type="catalytic activity">
    <reaction evidence="1 16">
        <text>1-(5-phospho-beta-D-ribosyl)-ATP + diphosphate = 5-phospho-alpha-D-ribose 1-diphosphate + ATP</text>
        <dbReference type="Rhea" id="RHEA:18473"/>
        <dbReference type="ChEBI" id="CHEBI:30616"/>
        <dbReference type="ChEBI" id="CHEBI:33019"/>
        <dbReference type="ChEBI" id="CHEBI:58017"/>
        <dbReference type="ChEBI" id="CHEBI:73183"/>
        <dbReference type="EC" id="2.4.2.17"/>
    </reaction>
</comment>
<evidence type="ECO:0000313" key="19">
    <source>
        <dbReference type="Proteomes" id="UP000471298"/>
    </source>
</evidence>
<comment type="caution">
    <text evidence="18">The sequence shown here is derived from an EMBL/GenBank/DDBJ whole genome shotgun (WGS) entry which is preliminary data.</text>
</comment>
<evidence type="ECO:0000256" key="1">
    <source>
        <dbReference type="ARBA" id="ARBA00000915"/>
    </source>
</evidence>
<evidence type="ECO:0000256" key="5">
    <source>
        <dbReference type="ARBA" id="ARBA00011496"/>
    </source>
</evidence>
<dbReference type="GO" id="GO:0003879">
    <property type="term" value="F:ATP phosphoribosyltransferase activity"/>
    <property type="evidence" value="ECO:0007669"/>
    <property type="project" value="UniProtKB-UniRule"/>
</dbReference>
<proteinExistence type="inferred from homology"/>
<keyword evidence="9 16" id="KW-0028">Amino-acid biosynthesis</keyword>
<comment type="function">
    <text evidence="15 16">Catalyzes the condensation of ATP and 5-phosphoribose 1-diphosphate to form N'-(5'-phosphoribosyl)-ATP (PR-ATP). Has a crucial role in the pathway because the rate of histidine biosynthesis seems to be controlled primarily by regulation of HisG enzymatic activity.</text>
</comment>
<evidence type="ECO:0000256" key="2">
    <source>
        <dbReference type="ARBA" id="ARBA00004496"/>
    </source>
</evidence>
<comment type="pathway">
    <text evidence="3 16">Amino-acid biosynthesis; L-histidine biosynthesis; L-histidine from 5-phospho-alpha-D-ribose 1-diphosphate: step 1/9.</text>
</comment>
<dbReference type="PROSITE" id="PS01316">
    <property type="entry name" value="ATP_P_PHORIBOSYLTR"/>
    <property type="match status" value="1"/>
</dbReference>
<dbReference type="GO" id="GO:0005524">
    <property type="term" value="F:ATP binding"/>
    <property type="evidence" value="ECO:0007669"/>
    <property type="project" value="UniProtKB-KW"/>
</dbReference>
<keyword evidence="13 16" id="KW-0067">ATP-binding</keyword>
<organism evidence="18 19">
    <name type="scientific">Ostreibacterium oceani</name>
    <dbReference type="NCBI Taxonomy" id="2654998"/>
    <lineage>
        <taxon>Bacteria</taxon>
        <taxon>Pseudomonadati</taxon>
        <taxon>Pseudomonadota</taxon>
        <taxon>Gammaproteobacteria</taxon>
        <taxon>Cardiobacteriales</taxon>
        <taxon>Ostreibacteriaceae</taxon>
        <taxon>Ostreibacterium</taxon>
    </lineage>
</organism>
<comment type="domain">
    <text evidence="16">Lacks the C-terminal regulatory region which is replaced by HisZ.</text>
</comment>
<dbReference type="Proteomes" id="UP000471298">
    <property type="component" value="Unassembled WGS sequence"/>
</dbReference>
<dbReference type="FunCoup" id="A0A6N7EVW1">
    <property type="interactions" value="430"/>
</dbReference>
<evidence type="ECO:0000256" key="8">
    <source>
        <dbReference type="ARBA" id="ARBA00022490"/>
    </source>
</evidence>
<dbReference type="SUPFAM" id="SSF53850">
    <property type="entry name" value="Periplasmic binding protein-like II"/>
    <property type="match status" value="1"/>
</dbReference>
<evidence type="ECO:0000256" key="11">
    <source>
        <dbReference type="ARBA" id="ARBA00022679"/>
    </source>
</evidence>
<name>A0A6N7EVW1_9GAMM</name>
<evidence type="ECO:0000256" key="6">
    <source>
        <dbReference type="ARBA" id="ARBA00011946"/>
    </source>
</evidence>
<evidence type="ECO:0000313" key="18">
    <source>
        <dbReference type="EMBL" id="MPV86691.1"/>
    </source>
</evidence>
<keyword evidence="12 16" id="KW-0547">Nucleotide-binding</keyword>
<evidence type="ECO:0000256" key="10">
    <source>
        <dbReference type="ARBA" id="ARBA00022676"/>
    </source>
</evidence>
<dbReference type="InterPro" id="IPR013820">
    <property type="entry name" value="ATP_PRibTrfase_cat"/>
</dbReference>
<protein>
    <recommendedName>
        <fullName evidence="7 16">ATP phosphoribosyltransferase</fullName>
        <shortName evidence="16">ATP-PRT</shortName>
        <shortName evidence="16">ATP-PRTase</shortName>
        <ecNumber evidence="6 16">2.4.2.17</ecNumber>
    </recommendedName>
</protein>
<dbReference type="InterPro" id="IPR024893">
    <property type="entry name" value="ATP_PRibTrfase_HisG_short"/>
</dbReference>
<dbReference type="Pfam" id="PF01634">
    <property type="entry name" value="HisG"/>
    <property type="match status" value="1"/>
</dbReference>
<comment type="similarity">
    <text evidence="4 16">Belongs to the ATP phosphoribosyltransferase family. Short subfamily.</text>
</comment>
<sequence length="224" mass="24465">MIDNNFSSRPTDSLVIALAKGRILKQTLPLFEQIGIVPTEDVAHSRKLMIATTNPKIKLLIVRTTDAPTYVQYGAADLGVSGRDTLIEHGYTGIFEMLDLGIARCKLMTAVLESVAHLPEKRLTVATKYVNSARKHFAEQGVHADIIKLYGSMELAPIVGLADCIVDLVDTGNTLKANGLKPLDTVLEVSTRLIVNRVSLKMKTDLITQLVADLRTVVSSREEA</sequence>
<dbReference type="PANTHER" id="PTHR21403:SF8">
    <property type="entry name" value="ATP PHOSPHORIBOSYLTRANSFERASE"/>
    <property type="match status" value="1"/>
</dbReference>
<comment type="subcellular location">
    <subcellularLocation>
        <location evidence="2 16">Cytoplasm</location>
    </subcellularLocation>
</comment>
<dbReference type="UniPathway" id="UPA00031">
    <property type="reaction ID" value="UER00006"/>
</dbReference>